<organism evidence="1">
    <name type="scientific">marine sediment metagenome</name>
    <dbReference type="NCBI Taxonomy" id="412755"/>
    <lineage>
        <taxon>unclassified sequences</taxon>
        <taxon>metagenomes</taxon>
        <taxon>ecological metagenomes</taxon>
    </lineage>
</organism>
<feature type="non-terminal residue" evidence="1">
    <location>
        <position position="1"/>
    </location>
</feature>
<evidence type="ECO:0000313" key="1">
    <source>
        <dbReference type="EMBL" id="GAI91521.1"/>
    </source>
</evidence>
<dbReference type="EMBL" id="BARW01021749">
    <property type="protein sequence ID" value="GAI91521.1"/>
    <property type="molecule type" value="Genomic_DNA"/>
</dbReference>
<sequence>GENRCELLSLYRDGELVGRSGSRCEKNNL</sequence>
<reference evidence="1" key="1">
    <citation type="journal article" date="2014" name="Front. Microbiol.">
        <title>High frequency of phylogenetically diverse reductive dehalogenase-homologous genes in deep subseafloor sedimentary metagenomes.</title>
        <authorList>
            <person name="Kawai M."/>
            <person name="Futagami T."/>
            <person name="Toyoda A."/>
            <person name="Takaki Y."/>
            <person name="Nishi S."/>
            <person name="Hori S."/>
            <person name="Arai W."/>
            <person name="Tsubouchi T."/>
            <person name="Morono Y."/>
            <person name="Uchiyama I."/>
            <person name="Ito T."/>
            <person name="Fujiyama A."/>
            <person name="Inagaki F."/>
            <person name="Takami H."/>
        </authorList>
    </citation>
    <scope>NUCLEOTIDE SEQUENCE</scope>
    <source>
        <strain evidence="1">Expedition CK06-06</strain>
    </source>
</reference>
<gene>
    <name evidence="1" type="ORF">S12H4_36476</name>
</gene>
<protein>
    <submittedName>
        <fullName evidence="1">Uncharacterized protein</fullName>
    </submittedName>
</protein>
<dbReference type="AlphaFoldDB" id="X1TJJ6"/>
<comment type="caution">
    <text evidence="1">The sequence shown here is derived from an EMBL/GenBank/DDBJ whole genome shotgun (WGS) entry which is preliminary data.</text>
</comment>
<name>X1TJJ6_9ZZZZ</name>
<proteinExistence type="predicted"/>
<accession>X1TJJ6</accession>